<dbReference type="WBParaSite" id="TCNE_0001038201-mRNA-1">
    <property type="protein sequence ID" value="TCNE_0001038201-mRNA-1"/>
    <property type="gene ID" value="TCNE_0001038201"/>
</dbReference>
<name>A0A183UPG2_TOXCA</name>
<dbReference type="AlphaFoldDB" id="A0A183UPG2"/>
<gene>
    <name evidence="1" type="ORF">TCNE_LOCUS10382</name>
</gene>
<evidence type="ECO:0000313" key="3">
    <source>
        <dbReference type="WBParaSite" id="TCNE_0001038201-mRNA-1"/>
    </source>
</evidence>
<reference evidence="3" key="1">
    <citation type="submission" date="2016-06" db="UniProtKB">
        <authorList>
            <consortium name="WormBaseParasite"/>
        </authorList>
    </citation>
    <scope>IDENTIFICATION</scope>
</reference>
<reference evidence="1 2" key="2">
    <citation type="submission" date="2018-11" db="EMBL/GenBank/DDBJ databases">
        <authorList>
            <consortium name="Pathogen Informatics"/>
        </authorList>
    </citation>
    <scope>NUCLEOTIDE SEQUENCE [LARGE SCALE GENOMIC DNA]</scope>
</reference>
<accession>A0A183UPG2</accession>
<organism evidence="2 3">
    <name type="scientific">Toxocara canis</name>
    <name type="common">Canine roundworm</name>
    <dbReference type="NCBI Taxonomy" id="6265"/>
    <lineage>
        <taxon>Eukaryota</taxon>
        <taxon>Metazoa</taxon>
        <taxon>Ecdysozoa</taxon>
        <taxon>Nematoda</taxon>
        <taxon>Chromadorea</taxon>
        <taxon>Rhabditida</taxon>
        <taxon>Spirurina</taxon>
        <taxon>Ascaridomorpha</taxon>
        <taxon>Ascaridoidea</taxon>
        <taxon>Toxocaridae</taxon>
        <taxon>Toxocara</taxon>
    </lineage>
</organism>
<evidence type="ECO:0000313" key="1">
    <source>
        <dbReference type="EMBL" id="VDM41703.1"/>
    </source>
</evidence>
<keyword evidence="2" id="KW-1185">Reference proteome</keyword>
<proteinExistence type="predicted"/>
<sequence>MITQGLPQQKRINLHIRRVGYLEQKAIFLVPFVPIHPSSCRLSRLDASPALTSLKRSCEFKGRYFTEKPPGTRVDGWRIFKLWATILYNWSA</sequence>
<dbReference type="Proteomes" id="UP000050794">
    <property type="component" value="Unassembled WGS sequence"/>
</dbReference>
<protein>
    <submittedName>
        <fullName evidence="3">Transposase</fullName>
    </submittedName>
</protein>
<evidence type="ECO:0000313" key="2">
    <source>
        <dbReference type="Proteomes" id="UP000050794"/>
    </source>
</evidence>
<dbReference type="EMBL" id="UYWY01020482">
    <property type="protein sequence ID" value="VDM41703.1"/>
    <property type="molecule type" value="Genomic_DNA"/>
</dbReference>